<comment type="similarity">
    <text evidence="2">Belongs to the YkuD family.</text>
</comment>
<evidence type="ECO:0000256" key="4">
    <source>
        <dbReference type="ARBA" id="ARBA00022960"/>
    </source>
</evidence>
<evidence type="ECO:0000313" key="9">
    <source>
        <dbReference type="EMBL" id="AJE45730.1"/>
    </source>
</evidence>
<dbReference type="GO" id="GO:0009252">
    <property type="term" value="P:peptidoglycan biosynthetic process"/>
    <property type="evidence" value="ECO:0007669"/>
    <property type="project" value="UniProtKB-UniPathway"/>
</dbReference>
<keyword evidence="6 7" id="KW-0961">Cell wall biogenesis/degradation</keyword>
<keyword evidence="4 7" id="KW-0133">Cell shape</keyword>
<dbReference type="Pfam" id="PF20142">
    <property type="entry name" value="Scaffold"/>
    <property type="match status" value="1"/>
</dbReference>
<dbReference type="KEGG" id="cid:P73_1015"/>
<dbReference type="Proteomes" id="UP000031521">
    <property type="component" value="Chromosome"/>
</dbReference>
<reference evidence="9 10" key="1">
    <citation type="journal article" date="2014" name="Int. J. Syst. Evol. Microbiol.">
        <title>Celeribacter indicus sp. nov., a polycyclic aromatic hydrocarbon-degrading bacterium from deep-sea sediment and reclassification of Huaishuia halophila as Celeribacter halophilus comb. nov.</title>
        <authorList>
            <person name="Lai Q."/>
            <person name="Cao J."/>
            <person name="Yuan J."/>
            <person name="Li F."/>
            <person name="Shao Z."/>
        </authorList>
    </citation>
    <scope>NUCLEOTIDE SEQUENCE [LARGE SCALE GENOMIC DNA]</scope>
    <source>
        <strain evidence="9">P73</strain>
    </source>
</reference>
<dbReference type="GO" id="GO:0016740">
    <property type="term" value="F:transferase activity"/>
    <property type="evidence" value="ECO:0007669"/>
    <property type="project" value="UniProtKB-KW"/>
</dbReference>
<dbReference type="InterPro" id="IPR038063">
    <property type="entry name" value="Transpep_catalytic_dom"/>
</dbReference>
<feature type="domain" description="L,D-TPase catalytic" evidence="8">
    <location>
        <begin position="255"/>
        <end position="429"/>
    </location>
</feature>
<evidence type="ECO:0000259" key="8">
    <source>
        <dbReference type="PROSITE" id="PS52029"/>
    </source>
</evidence>
<dbReference type="Gene3D" id="1.10.101.10">
    <property type="entry name" value="PGBD-like superfamily/PGBD"/>
    <property type="match status" value="1"/>
</dbReference>
<dbReference type="SUPFAM" id="SSF141523">
    <property type="entry name" value="L,D-transpeptidase catalytic domain-like"/>
    <property type="match status" value="1"/>
</dbReference>
<dbReference type="Pfam" id="PF01471">
    <property type="entry name" value="PG_binding_1"/>
    <property type="match status" value="1"/>
</dbReference>
<name>A0A0B5DXB9_9RHOB</name>
<dbReference type="HOGENOM" id="CLU_020360_3_4_5"/>
<keyword evidence="5 7" id="KW-0573">Peptidoglycan synthesis</keyword>
<evidence type="ECO:0000256" key="7">
    <source>
        <dbReference type="PROSITE-ProRule" id="PRU01373"/>
    </source>
</evidence>
<dbReference type="AlphaFoldDB" id="A0A0B5DXB9"/>
<dbReference type="InterPro" id="IPR002477">
    <property type="entry name" value="Peptidoglycan-bd-like"/>
</dbReference>
<organism evidence="9 10">
    <name type="scientific">Celeribacter indicus</name>
    <dbReference type="NCBI Taxonomy" id="1208324"/>
    <lineage>
        <taxon>Bacteria</taxon>
        <taxon>Pseudomonadati</taxon>
        <taxon>Pseudomonadota</taxon>
        <taxon>Alphaproteobacteria</taxon>
        <taxon>Rhodobacterales</taxon>
        <taxon>Roseobacteraceae</taxon>
        <taxon>Celeribacter</taxon>
    </lineage>
</organism>
<evidence type="ECO:0000256" key="1">
    <source>
        <dbReference type="ARBA" id="ARBA00004752"/>
    </source>
</evidence>
<dbReference type="Gene3D" id="2.40.440.10">
    <property type="entry name" value="L,D-transpeptidase catalytic domain-like"/>
    <property type="match status" value="1"/>
</dbReference>
<dbReference type="EMBL" id="CP004393">
    <property type="protein sequence ID" value="AJE45730.1"/>
    <property type="molecule type" value="Genomic_DNA"/>
</dbReference>
<evidence type="ECO:0000313" key="10">
    <source>
        <dbReference type="Proteomes" id="UP000031521"/>
    </source>
</evidence>
<dbReference type="GO" id="GO:0008360">
    <property type="term" value="P:regulation of cell shape"/>
    <property type="evidence" value="ECO:0007669"/>
    <property type="project" value="UniProtKB-UniRule"/>
</dbReference>
<dbReference type="InterPro" id="IPR045380">
    <property type="entry name" value="LD_TPept_scaffold_dom"/>
</dbReference>
<dbReference type="GO" id="GO:0004180">
    <property type="term" value="F:carboxypeptidase activity"/>
    <property type="evidence" value="ECO:0007669"/>
    <property type="project" value="UniProtKB-ARBA"/>
</dbReference>
<protein>
    <submittedName>
        <fullName evidence="9">Peptidoglycan binding domain-containing protein</fullName>
    </submittedName>
</protein>
<dbReference type="UniPathway" id="UPA00219"/>
<comment type="pathway">
    <text evidence="1 7">Cell wall biogenesis; peptidoglycan biosynthesis.</text>
</comment>
<dbReference type="InterPro" id="IPR052905">
    <property type="entry name" value="LD-transpeptidase_YkuD-like"/>
</dbReference>
<evidence type="ECO:0000256" key="5">
    <source>
        <dbReference type="ARBA" id="ARBA00022984"/>
    </source>
</evidence>
<feature type="active site" description="Proton donor/acceptor" evidence="7">
    <location>
        <position position="385"/>
    </location>
</feature>
<dbReference type="PROSITE" id="PS52029">
    <property type="entry name" value="LD_TPASE"/>
    <property type="match status" value="1"/>
</dbReference>
<feature type="active site" description="Nucleophile" evidence="7">
    <location>
        <position position="404"/>
    </location>
</feature>
<dbReference type="InterPro" id="IPR005490">
    <property type="entry name" value="LD_TPept_cat_dom"/>
</dbReference>
<keyword evidence="10" id="KW-1185">Reference proteome</keyword>
<gene>
    <name evidence="9" type="ORF">P73_1015</name>
</gene>
<evidence type="ECO:0000256" key="2">
    <source>
        <dbReference type="ARBA" id="ARBA00005992"/>
    </source>
</evidence>
<proteinExistence type="inferred from homology"/>
<dbReference type="Pfam" id="PF03734">
    <property type="entry name" value="YkuD"/>
    <property type="match status" value="1"/>
</dbReference>
<evidence type="ECO:0000256" key="3">
    <source>
        <dbReference type="ARBA" id="ARBA00022679"/>
    </source>
</evidence>
<dbReference type="InterPro" id="IPR036365">
    <property type="entry name" value="PGBD-like_sf"/>
</dbReference>
<dbReference type="PANTHER" id="PTHR41533:SF2">
    <property type="entry name" value="BLR7131 PROTEIN"/>
    <property type="match status" value="1"/>
</dbReference>
<sequence>MAESVSNDPGLATFYRETNYAPVWTGSEHAARRSALVTALSQAGNHGLPTDSYDLEGLITAYREVSSERDRARLEARTSSLFVQYAKDISSGVLEPIRIIPQIVRTLPRPDVAELMHGFVAAEPTMFMQSLVPTCPEYSRLLRAIYQLKERIAGGGWGPQITARRLGPGDTGESVVILRNRLIEMGYLPRTATASYDHRIQAAVAAFQRFHALAPNGIADEATQDEINLSADARLRSLTVALERERWLNVPRGQRHIWVNLADFTTQIMDNDLVTLDTVSIIGSRPDDMQTPEFSHEMSYLEVNPDWTLPRSIIARTYWNSLSAGGARQLEVIDSAGRVVPRSSIDFSRYTPRNFPYSLRQAPGPTNPLGTVKFMFPNPWAIYLHDSPERNLFDNTLRAYSAGCIRLQRPHDFAYELLSRQTDDPVGLFQSTLRSQRQTRIQLAEHVPVHLEYRTAFTDARGGVHFRKDVYGRDARLYEALDRAGAVFRMS</sequence>
<dbReference type="InterPro" id="IPR036366">
    <property type="entry name" value="PGBDSf"/>
</dbReference>
<dbReference type="GO" id="GO:0071555">
    <property type="term" value="P:cell wall organization"/>
    <property type="evidence" value="ECO:0007669"/>
    <property type="project" value="UniProtKB-UniRule"/>
</dbReference>
<accession>A0A0B5DXB9</accession>
<evidence type="ECO:0000256" key="6">
    <source>
        <dbReference type="ARBA" id="ARBA00023316"/>
    </source>
</evidence>
<dbReference type="CDD" id="cd16913">
    <property type="entry name" value="YkuD_like"/>
    <property type="match status" value="1"/>
</dbReference>
<dbReference type="PANTHER" id="PTHR41533">
    <property type="entry name" value="L,D-TRANSPEPTIDASE HI_1667-RELATED"/>
    <property type="match status" value="1"/>
</dbReference>
<dbReference type="SUPFAM" id="SSF47090">
    <property type="entry name" value="PGBD-like"/>
    <property type="match status" value="1"/>
</dbReference>
<dbReference type="STRING" id="1208324.P73_1015"/>
<keyword evidence="3" id="KW-0808">Transferase</keyword>